<evidence type="ECO:0000313" key="4">
    <source>
        <dbReference type="Proteomes" id="UP001597493"/>
    </source>
</evidence>
<dbReference type="RefSeq" id="WP_379270422.1">
    <property type="nucleotide sequence ID" value="NZ_JBHUGT010000023.1"/>
</dbReference>
<accession>A0ABW5QTH5</accession>
<feature type="region of interest" description="Disordered" evidence="1">
    <location>
        <begin position="81"/>
        <end position="104"/>
    </location>
</feature>
<dbReference type="EMBL" id="JBHUMY010000006">
    <property type="protein sequence ID" value="MFD2659736.1"/>
    <property type="molecule type" value="Genomic_DNA"/>
</dbReference>
<feature type="transmembrane region" description="Helical" evidence="2">
    <location>
        <begin position="18"/>
        <end position="38"/>
    </location>
</feature>
<evidence type="ECO:0008006" key="5">
    <source>
        <dbReference type="Google" id="ProtNLM"/>
    </source>
</evidence>
<reference evidence="4" key="1">
    <citation type="journal article" date="2019" name="Int. J. Syst. Evol. Microbiol.">
        <title>The Global Catalogue of Microorganisms (GCM) 10K type strain sequencing project: providing services to taxonomists for standard genome sequencing and annotation.</title>
        <authorList>
            <consortium name="The Broad Institute Genomics Platform"/>
            <consortium name="The Broad Institute Genome Sequencing Center for Infectious Disease"/>
            <person name="Wu L."/>
            <person name="Ma J."/>
        </authorList>
    </citation>
    <scope>NUCLEOTIDE SEQUENCE [LARGE SCALE GENOMIC DNA]</scope>
    <source>
        <strain evidence="4">TISTR 1827</strain>
    </source>
</reference>
<gene>
    <name evidence="3" type="ORF">ACFSW5_05575</name>
</gene>
<evidence type="ECO:0000256" key="2">
    <source>
        <dbReference type="SAM" id="Phobius"/>
    </source>
</evidence>
<keyword evidence="2" id="KW-0472">Membrane</keyword>
<keyword evidence="4" id="KW-1185">Reference proteome</keyword>
<keyword evidence="2" id="KW-0812">Transmembrane</keyword>
<dbReference type="Proteomes" id="UP001597493">
    <property type="component" value="Unassembled WGS sequence"/>
</dbReference>
<evidence type="ECO:0000313" key="3">
    <source>
        <dbReference type="EMBL" id="MFD2659736.1"/>
    </source>
</evidence>
<proteinExistence type="predicted"/>
<organism evidence="3 4">
    <name type="scientific">Paenibacillus thailandensis</name>
    <dbReference type="NCBI Taxonomy" id="393250"/>
    <lineage>
        <taxon>Bacteria</taxon>
        <taxon>Bacillati</taxon>
        <taxon>Bacillota</taxon>
        <taxon>Bacilli</taxon>
        <taxon>Bacillales</taxon>
        <taxon>Paenibacillaceae</taxon>
        <taxon>Paenibacillus</taxon>
    </lineage>
</organism>
<protein>
    <recommendedName>
        <fullName evidence="5">Secreted protein</fullName>
    </recommendedName>
</protein>
<comment type="caution">
    <text evidence="3">The sequence shown here is derived from an EMBL/GenBank/DDBJ whole genome shotgun (WGS) entry which is preliminary data.</text>
</comment>
<evidence type="ECO:0000256" key="1">
    <source>
        <dbReference type="SAM" id="MobiDB-lite"/>
    </source>
</evidence>
<name>A0ABW5QTH5_9BACL</name>
<sequence>MQRKTASYNIVGGGLPALAVRCSLLALVCAAVMLPAVWPERSGREHHRTGMGKHGRHRHSPASVGMLAVVRFRHRGFGPVMRRPSSAAMQGRLKQPSSKYVGIE</sequence>
<keyword evidence="2" id="KW-1133">Transmembrane helix</keyword>